<dbReference type="Proteomes" id="UP000184073">
    <property type="component" value="Unassembled WGS sequence"/>
</dbReference>
<organism evidence="2 3">
    <name type="scientific">Aspergillus versicolor CBS 583.65</name>
    <dbReference type="NCBI Taxonomy" id="1036611"/>
    <lineage>
        <taxon>Eukaryota</taxon>
        <taxon>Fungi</taxon>
        <taxon>Dikarya</taxon>
        <taxon>Ascomycota</taxon>
        <taxon>Pezizomycotina</taxon>
        <taxon>Eurotiomycetes</taxon>
        <taxon>Eurotiomycetidae</taxon>
        <taxon>Eurotiales</taxon>
        <taxon>Aspergillaceae</taxon>
        <taxon>Aspergillus</taxon>
        <taxon>Aspergillus subgen. Nidulantes</taxon>
    </lineage>
</organism>
<gene>
    <name evidence="2" type="ORF">ASPVEDRAFT_36064</name>
</gene>
<dbReference type="GeneID" id="63726633"/>
<proteinExistence type="predicted"/>
<dbReference type="RefSeq" id="XP_040662425.1">
    <property type="nucleotide sequence ID" value="XM_040811122.1"/>
</dbReference>
<reference evidence="3" key="1">
    <citation type="journal article" date="2017" name="Genome Biol.">
        <title>Comparative genomics reveals high biological diversity and specific adaptations in the industrially and medically important fungal genus Aspergillus.</title>
        <authorList>
            <person name="de Vries R.P."/>
            <person name="Riley R."/>
            <person name="Wiebenga A."/>
            <person name="Aguilar-Osorio G."/>
            <person name="Amillis S."/>
            <person name="Uchima C.A."/>
            <person name="Anderluh G."/>
            <person name="Asadollahi M."/>
            <person name="Askin M."/>
            <person name="Barry K."/>
            <person name="Battaglia E."/>
            <person name="Bayram O."/>
            <person name="Benocci T."/>
            <person name="Braus-Stromeyer S.A."/>
            <person name="Caldana C."/>
            <person name="Canovas D."/>
            <person name="Cerqueira G.C."/>
            <person name="Chen F."/>
            <person name="Chen W."/>
            <person name="Choi C."/>
            <person name="Clum A."/>
            <person name="Dos Santos R.A."/>
            <person name="Damasio A.R."/>
            <person name="Diallinas G."/>
            <person name="Emri T."/>
            <person name="Fekete E."/>
            <person name="Flipphi M."/>
            <person name="Freyberg S."/>
            <person name="Gallo A."/>
            <person name="Gournas C."/>
            <person name="Habgood R."/>
            <person name="Hainaut M."/>
            <person name="Harispe M.L."/>
            <person name="Henrissat B."/>
            <person name="Hilden K.S."/>
            <person name="Hope R."/>
            <person name="Hossain A."/>
            <person name="Karabika E."/>
            <person name="Karaffa L."/>
            <person name="Karanyi Z."/>
            <person name="Krasevec N."/>
            <person name="Kuo A."/>
            <person name="Kusch H."/>
            <person name="LaButti K."/>
            <person name="Lagendijk E.L."/>
            <person name="Lapidus A."/>
            <person name="Levasseur A."/>
            <person name="Lindquist E."/>
            <person name="Lipzen A."/>
            <person name="Logrieco A.F."/>
            <person name="MacCabe A."/>
            <person name="Maekelae M.R."/>
            <person name="Malavazi I."/>
            <person name="Melin P."/>
            <person name="Meyer V."/>
            <person name="Mielnichuk N."/>
            <person name="Miskei M."/>
            <person name="Molnar A.P."/>
            <person name="Mule G."/>
            <person name="Ngan C.Y."/>
            <person name="Orejas M."/>
            <person name="Orosz E."/>
            <person name="Ouedraogo J.P."/>
            <person name="Overkamp K.M."/>
            <person name="Park H.-S."/>
            <person name="Perrone G."/>
            <person name="Piumi F."/>
            <person name="Punt P.J."/>
            <person name="Ram A.F."/>
            <person name="Ramon A."/>
            <person name="Rauscher S."/>
            <person name="Record E."/>
            <person name="Riano-Pachon D.M."/>
            <person name="Robert V."/>
            <person name="Roehrig J."/>
            <person name="Ruller R."/>
            <person name="Salamov A."/>
            <person name="Salih N.S."/>
            <person name="Samson R.A."/>
            <person name="Sandor E."/>
            <person name="Sanguinetti M."/>
            <person name="Schuetze T."/>
            <person name="Sepcic K."/>
            <person name="Shelest E."/>
            <person name="Sherlock G."/>
            <person name="Sophianopoulou V."/>
            <person name="Squina F.M."/>
            <person name="Sun H."/>
            <person name="Susca A."/>
            <person name="Todd R.B."/>
            <person name="Tsang A."/>
            <person name="Unkles S.E."/>
            <person name="van de Wiele N."/>
            <person name="van Rossen-Uffink D."/>
            <person name="Oliveira J.V."/>
            <person name="Vesth T.C."/>
            <person name="Visser J."/>
            <person name="Yu J.-H."/>
            <person name="Zhou M."/>
            <person name="Andersen M.R."/>
            <person name="Archer D.B."/>
            <person name="Baker S.E."/>
            <person name="Benoit I."/>
            <person name="Brakhage A.A."/>
            <person name="Braus G.H."/>
            <person name="Fischer R."/>
            <person name="Frisvad J.C."/>
            <person name="Goldman G.H."/>
            <person name="Houbraken J."/>
            <person name="Oakley B."/>
            <person name="Pocsi I."/>
            <person name="Scazzocchio C."/>
            <person name="Seiboth B."/>
            <person name="vanKuyk P.A."/>
            <person name="Wortman J."/>
            <person name="Dyer P.S."/>
            <person name="Grigoriev I.V."/>
        </authorList>
    </citation>
    <scope>NUCLEOTIDE SEQUENCE [LARGE SCALE GENOMIC DNA]</scope>
    <source>
        <strain evidence="3">CBS 583.65</strain>
    </source>
</reference>
<keyword evidence="3" id="KW-1185">Reference proteome</keyword>
<protein>
    <recommendedName>
        <fullName evidence="4">Secreted protein</fullName>
    </recommendedName>
</protein>
<feature type="signal peptide" evidence="1">
    <location>
        <begin position="1"/>
        <end position="28"/>
    </location>
</feature>
<evidence type="ECO:0000256" key="1">
    <source>
        <dbReference type="SAM" id="SignalP"/>
    </source>
</evidence>
<dbReference type="EMBL" id="KV878125">
    <property type="protein sequence ID" value="OJI96662.1"/>
    <property type="molecule type" value="Genomic_DNA"/>
</dbReference>
<keyword evidence="1" id="KW-0732">Signal</keyword>
<dbReference type="AlphaFoldDB" id="A0A1L9P586"/>
<sequence length="125" mass="13903">MQEMQPHLKVTTCHVFFFLTLLSGPISSSRDGDLLVFGLAACLLRDSKRRVRVPPGEASELESAWSSGLRDLPTDRATTKIIRDKQPNPPRMQKYQRASIEVHVGGLLTLSREEASNCVLCPVEV</sequence>
<evidence type="ECO:0008006" key="4">
    <source>
        <dbReference type="Google" id="ProtNLM"/>
    </source>
</evidence>
<feature type="chain" id="PRO_5013267847" description="Secreted protein" evidence="1">
    <location>
        <begin position="29"/>
        <end position="125"/>
    </location>
</feature>
<evidence type="ECO:0000313" key="2">
    <source>
        <dbReference type="EMBL" id="OJI96662.1"/>
    </source>
</evidence>
<evidence type="ECO:0000313" key="3">
    <source>
        <dbReference type="Proteomes" id="UP000184073"/>
    </source>
</evidence>
<dbReference type="VEuPathDB" id="FungiDB:ASPVEDRAFT_36064"/>
<name>A0A1L9P586_ASPVE</name>
<accession>A0A1L9P586</accession>